<proteinExistence type="predicted"/>
<feature type="region of interest" description="Disordered" evidence="1">
    <location>
        <begin position="222"/>
        <end position="247"/>
    </location>
</feature>
<reference evidence="3" key="1">
    <citation type="submission" date="2019-09" db="EMBL/GenBank/DDBJ databases">
        <authorList>
            <person name="Zhang L."/>
        </authorList>
    </citation>
    <scope>NUCLEOTIDE SEQUENCE</scope>
</reference>
<dbReference type="AlphaFoldDB" id="A0A5K0WDH5"/>
<organism evidence="3">
    <name type="scientific">Nymphaea colorata</name>
    <name type="common">pocket water lily</name>
    <dbReference type="NCBI Taxonomy" id="210225"/>
    <lineage>
        <taxon>Eukaryota</taxon>
        <taxon>Viridiplantae</taxon>
        <taxon>Streptophyta</taxon>
        <taxon>Embryophyta</taxon>
        <taxon>Tracheophyta</taxon>
        <taxon>Spermatophyta</taxon>
        <taxon>Magnoliopsida</taxon>
        <taxon>Nymphaeales</taxon>
        <taxon>Nymphaeaceae</taxon>
        <taxon>Nymphaea</taxon>
    </lineage>
</organism>
<dbReference type="SUPFAM" id="SSF117856">
    <property type="entry name" value="AF0104/ALDC/Ptd012-like"/>
    <property type="match status" value="1"/>
</dbReference>
<gene>
    <name evidence="3" type="ORF">NYM_LOCUS2807</name>
</gene>
<dbReference type="InterPro" id="IPR005175">
    <property type="entry name" value="PPC_dom"/>
</dbReference>
<dbReference type="InterPro" id="IPR014476">
    <property type="entry name" value="AHL15-29"/>
</dbReference>
<evidence type="ECO:0000313" key="3">
    <source>
        <dbReference type="EMBL" id="VVV51484.1"/>
    </source>
</evidence>
<dbReference type="GO" id="GO:0003680">
    <property type="term" value="F:minor groove of adenine-thymine-rich DNA binding"/>
    <property type="evidence" value="ECO:0007669"/>
    <property type="project" value="InterPro"/>
</dbReference>
<dbReference type="Pfam" id="PF03479">
    <property type="entry name" value="PCC"/>
    <property type="match status" value="1"/>
</dbReference>
<dbReference type="PANTHER" id="PTHR31100:SF69">
    <property type="entry name" value="AT-HOOK MOTIF NUCLEAR-LOCALIZED PROTEIN 17-RELATED"/>
    <property type="match status" value="1"/>
</dbReference>
<dbReference type="CDD" id="cd11378">
    <property type="entry name" value="DUF296"/>
    <property type="match status" value="1"/>
</dbReference>
<dbReference type="GO" id="GO:0005634">
    <property type="term" value="C:nucleus"/>
    <property type="evidence" value="ECO:0007669"/>
    <property type="project" value="TreeGrafter"/>
</dbReference>
<dbReference type="PANTHER" id="PTHR31100">
    <property type="entry name" value="AT-HOOK MOTIF NUCLEAR-LOCALIZED PROTEIN 15"/>
    <property type="match status" value="1"/>
</dbReference>
<dbReference type="PROSITE" id="PS51742">
    <property type="entry name" value="PPC"/>
    <property type="match status" value="1"/>
</dbReference>
<evidence type="ECO:0000256" key="1">
    <source>
        <dbReference type="SAM" id="MobiDB-lite"/>
    </source>
</evidence>
<feature type="region of interest" description="Disordered" evidence="1">
    <location>
        <begin position="19"/>
        <end position="84"/>
    </location>
</feature>
<dbReference type="Gene3D" id="3.30.1330.80">
    <property type="entry name" value="Hypothetical protein, similar to alpha- acetolactate decarboxylase, domain 2"/>
    <property type="match status" value="1"/>
</dbReference>
<feature type="domain" description="PPC" evidence="2">
    <location>
        <begin position="91"/>
        <end position="239"/>
    </location>
</feature>
<evidence type="ECO:0000259" key="2">
    <source>
        <dbReference type="PROSITE" id="PS51742"/>
    </source>
</evidence>
<dbReference type="Gramene" id="NC1G0178980.1">
    <property type="protein sequence ID" value="NC1G0178980.1:cds"/>
    <property type="gene ID" value="NC1G0178980"/>
</dbReference>
<sequence length="287" mass="29009">MAEYMGGGAAAVVVGRGGRECAATSEDEEAESGSTGGGCTPGSAAGRVQRSAATAAAATMGTIDVARKPRGRPPGSKNKPKPPIVITRDAENAMRPHVLELAAGCDVVESVARFAQRHHLGLCVISGRGTVANVSLHNSTAVASSGRSPAGTITFHGRFDILSLSGTYLLPSSPSSPPASSSFTISLAGAQGQVVGGTVAGSLVAASPVVLIAAAFNNPSFHRLPANDDESGDARTSSGGGGNGVKKETDAEMEACSMSMYNPLSCQLPHHDAFTWVPPSSSRPPPY</sequence>
<accession>A0A5K0WDH5</accession>
<name>A0A5K0WDH5_9MAGN</name>
<protein>
    <recommendedName>
        <fullName evidence="2">PPC domain-containing protein</fullName>
    </recommendedName>
</protein>
<dbReference type="OrthoDB" id="782346at2759"/>
<dbReference type="GO" id="GO:0003700">
    <property type="term" value="F:DNA-binding transcription factor activity"/>
    <property type="evidence" value="ECO:0007669"/>
    <property type="project" value="TreeGrafter"/>
</dbReference>
<feature type="compositionally biased region" description="Low complexity" evidence="1">
    <location>
        <begin position="41"/>
        <end position="59"/>
    </location>
</feature>
<dbReference type="OMA" id="NCQIPPD"/>
<dbReference type="EMBL" id="LR721774">
    <property type="protein sequence ID" value="VVV51484.1"/>
    <property type="molecule type" value="Genomic_DNA"/>
</dbReference>